<feature type="transmembrane region" description="Helical" evidence="1">
    <location>
        <begin position="267"/>
        <end position="288"/>
    </location>
</feature>
<gene>
    <name evidence="2" type="ORF">CPELLU_LOCUS17489</name>
</gene>
<feature type="transmembrane region" description="Helical" evidence="1">
    <location>
        <begin position="184"/>
        <end position="207"/>
    </location>
</feature>
<feature type="transmembrane region" description="Helical" evidence="1">
    <location>
        <begin position="153"/>
        <end position="178"/>
    </location>
</feature>
<sequence length="458" mass="51708">MDNITTDNKTVSNDNNIDYYNNFIIFNVVHLNRALSTTIVFIWSLYFVLSRSTPTQQTPVIRCIMISSRGIGIILLFISMALEIVANLIAFANSNNLTNPSLDILTGAPLIITLVLWNSALALKAVSLFIALTRYAPLTKTLSKEPIMSKFQYSCCNSFNFISGLIVYPVLYVVILLAKSKWEAALTMSQLFFMLQLILAEIMFLILNKRMSIALDEGLLMGRNAIQQVRTLRSRNWFIIAFVFAEICSLSIYNIDLLTRNMIRTNFAATVFIFGIMCISSALVYGAITLTLCPVYPQSPLSCEGTPTNSIITHNITSHNHALNNFTNQAVDKDKEDNNRMSQIQPSTSSRTGFTSFRLKSYFQKYNYSEPLSFIFPKRSSQISFDQNQMNRDNLEDNSCASSINESSNKRYSTNSAIIINKIVVHKQESLENTQEIKYLEGVVLASDKSHRFSNNNL</sequence>
<keyword evidence="1" id="KW-1133">Transmembrane helix</keyword>
<evidence type="ECO:0000313" key="2">
    <source>
        <dbReference type="EMBL" id="CAG8798057.1"/>
    </source>
</evidence>
<keyword evidence="3" id="KW-1185">Reference proteome</keyword>
<feature type="transmembrane region" description="Helical" evidence="1">
    <location>
        <begin position="70"/>
        <end position="90"/>
    </location>
</feature>
<organism evidence="2 3">
    <name type="scientific">Cetraspora pellucida</name>
    <dbReference type="NCBI Taxonomy" id="1433469"/>
    <lineage>
        <taxon>Eukaryota</taxon>
        <taxon>Fungi</taxon>
        <taxon>Fungi incertae sedis</taxon>
        <taxon>Mucoromycota</taxon>
        <taxon>Glomeromycotina</taxon>
        <taxon>Glomeromycetes</taxon>
        <taxon>Diversisporales</taxon>
        <taxon>Gigasporaceae</taxon>
        <taxon>Cetraspora</taxon>
    </lineage>
</organism>
<comment type="caution">
    <text evidence="2">The sequence shown here is derived from an EMBL/GenBank/DDBJ whole genome shotgun (WGS) entry which is preliminary data.</text>
</comment>
<evidence type="ECO:0000256" key="1">
    <source>
        <dbReference type="SAM" id="Phobius"/>
    </source>
</evidence>
<feature type="transmembrane region" description="Helical" evidence="1">
    <location>
        <begin position="110"/>
        <end position="132"/>
    </location>
</feature>
<feature type="transmembrane region" description="Helical" evidence="1">
    <location>
        <begin position="23"/>
        <end position="49"/>
    </location>
</feature>
<protein>
    <submittedName>
        <fullName evidence="2">23571_t:CDS:1</fullName>
    </submittedName>
</protein>
<dbReference type="Proteomes" id="UP000789759">
    <property type="component" value="Unassembled WGS sequence"/>
</dbReference>
<dbReference type="EMBL" id="CAJVQA010029918">
    <property type="protein sequence ID" value="CAG8798057.1"/>
    <property type="molecule type" value="Genomic_DNA"/>
</dbReference>
<reference evidence="2" key="1">
    <citation type="submission" date="2021-06" db="EMBL/GenBank/DDBJ databases">
        <authorList>
            <person name="Kallberg Y."/>
            <person name="Tangrot J."/>
            <person name="Rosling A."/>
        </authorList>
    </citation>
    <scope>NUCLEOTIDE SEQUENCE</scope>
    <source>
        <strain evidence="2">FL966</strain>
    </source>
</reference>
<dbReference type="OrthoDB" id="2326405at2759"/>
<keyword evidence="1" id="KW-0472">Membrane</keyword>
<name>A0A9N9P2Y4_9GLOM</name>
<dbReference type="AlphaFoldDB" id="A0A9N9P2Y4"/>
<keyword evidence="1" id="KW-0812">Transmembrane</keyword>
<feature type="transmembrane region" description="Helical" evidence="1">
    <location>
        <begin position="237"/>
        <end position="255"/>
    </location>
</feature>
<evidence type="ECO:0000313" key="3">
    <source>
        <dbReference type="Proteomes" id="UP000789759"/>
    </source>
</evidence>
<proteinExistence type="predicted"/>
<accession>A0A9N9P2Y4</accession>